<dbReference type="Pfam" id="PF13188">
    <property type="entry name" value="PAS_8"/>
    <property type="match status" value="1"/>
</dbReference>
<feature type="domain" description="PAC" evidence="2">
    <location>
        <begin position="248"/>
        <end position="300"/>
    </location>
</feature>
<dbReference type="InterPro" id="IPR013656">
    <property type="entry name" value="PAS_4"/>
</dbReference>
<dbReference type="PROSITE" id="PS50887">
    <property type="entry name" value="GGDEF"/>
    <property type="match status" value="1"/>
</dbReference>
<feature type="domain" description="GGDEF" evidence="3">
    <location>
        <begin position="461"/>
        <end position="594"/>
    </location>
</feature>
<dbReference type="InterPro" id="IPR029787">
    <property type="entry name" value="Nucleotide_cyclase"/>
</dbReference>
<dbReference type="EMBL" id="FWXI01000001">
    <property type="protein sequence ID" value="SMC32656.1"/>
    <property type="molecule type" value="Genomic_DNA"/>
</dbReference>
<dbReference type="SUPFAM" id="SSF55073">
    <property type="entry name" value="Nucleotide cyclase"/>
    <property type="match status" value="1"/>
</dbReference>
<dbReference type="CDD" id="cd01949">
    <property type="entry name" value="GGDEF"/>
    <property type="match status" value="1"/>
</dbReference>
<proteinExistence type="predicted"/>
<dbReference type="InterPro" id="IPR018771">
    <property type="entry name" value="PocR_dom"/>
</dbReference>
<evidence type="ECO:0000259" key="1">
    <source>
        <dbReference type="PROSITE" id="PS50112"/>
    </source>
</evidence>
<dbReference type="Pfam" id="PF08448">
    <property type="entry name" value="PAS_4"/>
    <property type="match status" value="1"/>
</dbReference>
<evidence type="ECO:0000259" key="3">
    <source>
        <dbReference type="PROSITE" id="PS50887"/>
    </source>
</evidence>
<dbReference type="AlphaFoldDB" id="A0A1W1Y936"/>
<dbReference type="NCBIfam" id="TIGR00229">
    <property type="entry name" value="sensory_box"/>
    <property type="match status" value="2"/>
</dbReference>
<dbReference type="CDD" id="cd00130">
    <property type="entry name" value="PAS"/>
    <property type="match status" value="1"/>
</dbReference>
<dbReference type="STRING" id="112901.SAMN04488500_101134"/>
<dbReference type="Pfam" id="PF00990">
    <property type="entry name" value="GGDEF"/>
    <property type="match status" value="1"/>
</dbReference>
<dbReference type="InterPro" id="IPR000014">
    <property type="entry name" value="PAS"/>
</dbReference>
<reference evidence="4 5" key="1">
    <citation type="submission" date="2017-04" db="EMBL/GenBank/DDBJ databases">
        <authorList>
            <person name="Afonso C.L."/>
            <person name="Miller P.J."/>
            <person name="Scott M.A."/>
            <person name="Spackman E."/>
            <person name="Goraichik I."/>
            <person name="Dimitrov K.M."/>
            <person name="Suarez D.L."/>
            <person name="Swayne D.E."/>
        </authorList>
    </citation>
    <scope>NUCLEOTIDE SEQUENCE [LARGE SCALE GENOMIC DNA]</scope>
    <source>
        <strain evidence="4 5">DSM 5090</strain>
    </source>
</reference>
<dbReference type="PANTHER" id="PTHR44757">
    <property type="entry name" value="DIGUANYLATE CYCLASE DGCP"/>
    <property type="match status" value="1"/>
</dbReference>
<dbReference type="InterPro" id="IPR000160">
    <property type="entry name" value="GGDEF_dom"/>
</dbReference>
<dbReference type="FunFam" id="3.30.70.270:FF:000001">
    <property type="entry name" value="Diguanylate cyclase domain protein"/>
    <property type="match status" value="1"/>
</dbReference>
<dbReference type="PROSITE" id="PS50113">
    <property type="entry name" value="PAC"/>
    <property type="match status" value="1"/>
</dbReference>
<dbReference type="SMART" id="SM00267">
    <property type="entry name" value="GGDEF"/>
    <property type="match status" value="1"/>
</dbReference>
<dbReference type="SMART" id="SM00091">
    <property type="entry name" value="PAS"/>
    <property type="match status" value="2"/>
</dbReference>
<dbReference type="InterPro" id="IPR043128">
    <property type="entry name" value="Rev_trsase/Diguanyl_cyclase"/>
</dbReference>
<dbReference type="RefSeq" id="WP_084573664.1">
    <property type="nucleotide sequence ID" value="NZ_CP155572.1"/>
</dbReference>
<evidence type="ECO:0000313" key="4">
    <source>
        <dbReference type="EMBL" id="SMC32656.1"/>
    </source>
</evidence>
<dbReference type="Pfam" id="PF10114">
    <property type="entry name" value="PocR"/>
    <property type="match status" value="1"/>
</dbReference>
<dbReference type="InterPro" id="IPR035965">
    <property type="entry name" value="PAS-like_dom_sf"/>
</dbReference>
<protein>
    <submittedName>
        <fullName evidence="4">PAS domain S-box-containing protein/diguanylate cyclase (GGDEF) domain-containing protein</fullName>
    </submittedName>
</protein>
<dbReference type="PANTHER" id="PTHR44757:SF2">
    <property type="entry name" value="BIOFILM ARCHITECTURE MAINTENANCE PROTEIN MBAA"/>
    <property type="match status" value="1"/>
</dbReference>
<sequence length="600" mass="68117">MGLKFTELVDIERLQRLMDTLYKATGIPSGISDLDGGIMTATGWQPICTEFHRVNPQTRQICIESNQQVKEHINDGPFIGYYCKNGMIDYACPIIIEGQHLANLFLGQFFFEPPDDKTFRQQAKKYGFDENAYIKALRQVPILERQTVENILMFFSQLADLLSEAGLRSKENREIANFLQEILNAIPSPVFYKDIKGFYMGCNKAFEEYAGKPREEIIGHTVQTVFPAQTANAYHQMDEELFRHPQTQVYEHFYQDKQGRERAVLFNKAPFQSIGGEVAGLVGVITDITNQKSIEAALTQSEAKYRALFENMMNAFVYFEIVKDDSGNPIEYRFLEVNDAFERHSGIVKTAVIGKTINETVFKADDTGVDWVKLFNDTVRSGKALTFEHELKVLNRWLLVSAYSPLTGFFAMVFSDITQHKKNEEKNQHYAYHDPLTGLPNRRLLEDRLTMAIAQAKRNKEQVAVVFFDLDNFKPVNDTYGHDAGDELLQEIAHRTEACVRQGDTVARIGGDEFVIVLPAIKTKDDVITIATRVLQECRRPIMLRGSTVAVSASIGISFFPQDGTDITELTRKADVAMYTSKQKGRDQICLIDECIRSCS</sequence>
<keyword evidence="5" id="KW-1185">Reference proteome</keyword>
<accession>A0A1W1Y936</accession>
<evidence type="ECO:0000313" key="5">
    <source>
        <dbReference type="Proteomes" id="UP000192738"/>
    </source>
</evidence>
<feature type="domain" description="PAS" evidence="1">
    <location>
        <begin position="175"/>
        <end position="244"/>
    </location>
</feature>
<dbReference type="OrthoDB" id="9796100at2"/>
<dbReference type="InterPro" id="IPR052155">
    <property type="entry name" value="Biofilm_reg_signaling"/>
</dbReference>
<dbReference type="Gene3D" id="3.30.70.270">
    <property type="match status" value="1"/>
</dbReference>
<dbReference type="InterPro" id="IPR000700">
    <property type="entry name" value="PAS-assoc_C"/>
</dbReference>
<dbReference type="PROSITE" id="PS50112">
    <property type="entry name" value="PAS"/>
    <property type="match status" value="1"/>
</dbReference>
<gene>
    <name evidence="4" type="ORF">SAMN04488500_101134</name>
</gene>
<dbReference type="Gene3D" id="3.30.450.20">
    <property type="entry name" value="PAS domain"/>
    <property type="match status" value="2"/>
</dbReference>
<dbReference type="NCBIfam" id="TIGR00254">
    <property type="entry name" value="GGDEF"/>
    <property type="match status" value="1"/>
</dbReference>
<name>A0A1W1Y936_9FIRM</name>
<dbReference type="SUPFAM" id="SSF55785">
    <property type="entry name" value="PYP-like sensor domain (PAS domain)"/>
    <property type="match status" value="2"/>
</dbReference>
<evidence type="ECO:0000259" key="2">
    <source>
        <dbReference type="PROSITE" id="PS50113"/>
    </source>
</evidence>
<dbReference type="Proteomes" id="UP000192738">
    <property type="component" value="Unassembled WGS sequence"/>
</dbReference>
<organism evidence="4 5">
    <name type="scientific">Sporomusa malonica</name>
    <dbReference type="NCBI Taxonomy" id="112901"/>
    <lineage>
        <taxon>Bacteria</taxon>
        <taxon>Bacillati</taxon>
        <taxon>Bacillota</taxon>
        <taxon>Negativicutes</taxon>
        <taxon>Selenomonadales</taxon>
        <taxon>Sporomusaceae</taxon>
        <taxon>Sporomusa</taxon>
    </lineage>
</organism>